<keyword evidence="3" id="KW-1185">Reference proteome</keyword>
<dbReference type="EnsemblPlants" id="OB01G22820.1">
    <property type="protein sequence ID" value="OB01G22820.1"/>
    <property type="gene ID" value="OB01G22820"/>
</dbReference>
<dbReference type="STRING" id="4533.J3KZ76"/>
<reference evidence="2" key="1">
    <citation type="journal article" date="2013" name="Nat. Commun.">
        <title>Whole-genome sequencing of Oryza brachyantha reveals mechanisms underlying Oryza genome evolution.</title>
        <authorList>
            <person name="Chen J."/>
            <person name="Huang Q."/>
            <person name="Gao D."/>
            <person name="Wang J."/>
            <person name="Lang Y."/>
            <person name="Liu T."/>
            <person name="Li B."/>
            <person name="Bai Z."/>
            <person name="Luis Goicoechea J."/>
            <person name="Liang C."/>
            <person name="Chen C."/>
            <person name="Zhang W."/>
            <person name="Sun S."/>
            <person name="Liao Y."/>
            <person name="Zhang X."/>
            <person name="Yang L."/>
            <person name="Song C."/>
            <person name="Wang M."/>
            <person name="Shi J."/>
            <person name="Liu G."/>
            <person name="Liu J."/>
            <person name="Zhou H."/>
            <person name="Zhou W."/>
            <person name="Yu Q."/>
            <person name="An N."/>
            <person name="Chen Y."/>
            <person name="Cai Q."/>
            <person name="Wang B."/>
            <person name="Liu B."/>
            <person name="Min J."/>
            <person name="Huang Y."/>
            <person name="Wu H."/>
            <person name="Li Z."/>
            <person name="Zhang Y."/>
            <person name="Yin Y."/>
            <person name="Song W."/>
            <person name="Jiang J."/>
            <person name="Jackson S.A."/>
            <person name="Wing R.A."/>
            <person name="Wang J."/>
            <person name="Chen M."/>
        </authorList>
    </citation>
    <scope>NUCLEOTIDE SEQUENCE [LARGE SCALE GENOMIC DNA]</scope>
    <source>
        <strain evidence="2">cv. IRGC 101232</strain>
    </source>
</reference>
<sequence length="236" mass="26649">MGNPEKLMTQMFDLRFTSKSLQRHACKCEKKENEQKLKVKKAIEKGNMDGTHIYAENAIRKRTEHMNYLRLTSRLDSQTHLCRRGALRPWTTSSTSSSTWRSKPSLWRAPRPDPHLSPYQRPRSTASCSKSPTTMALRSPLGCRRLRLMPYPLPRREGMGGRGAAPTGERGGGSAVERAACNRGKRIGATSGKRKKDTLKVPPKGLSPSCLEEDELFHRNSRDFFGSKQGLRLIIQ</sequence>
<dbReference type="AlphaFoldDB" id="J3KZ76"/>
<reference evidence="2" key="2">
    <citation type="submission" date="2013-04" db="UniProtKB">
        <authorList>
            <consortium name="EnsemblPlants"/>
        </authorList>
    </citation>
    <scope>IDENTIFICATION</scope>
</reference>
<dbReference type="PANTHER" id="PTHR10476">
    <property type="entry name" value="CHARGED MULTIVESICULAR BODY PROTEIN"/>
    <property type="match status" value="1"/>
</dbReference>
<dbReference type="InterPro" id="IPR005024">
    <property type="entry name" value="Snf7_fam"/>
</dbReference>
<dbReference type="HOGENOM" id="CLU_1176968_0_0_1"/>
<feature type="region of interest" description="Disordered" evidence="1">
    <location>
        <begin position="89"/>
        <end position="136"/>
    </location>
</feature>
<evidence type="ECO:0000313" key="2">
    <source>
        <dbReference type="EnsemblPlants" id="OB01G22820.1"/>
    </source>
</evidence>
<dbReference type="Gramene" id="OB01G22820.1">
    <property type="protein sequence ID" value="OB01G22820.1"/>
    <property type="gene ID" value="OB01G22820"/>
</dbReference>
<name>J3KZ76_ORYBR</name>
<dbReference type="GO" id="GO:0007034">
    <property type="term" value="P:vacuolar transport"/>
    <property type="evidence" value="ECO:0007669"/>
    <property type="project" value="InterPro"/>
</dbReference>
<feature type="region of interest" description="Disordered" evidence="1">
    <location>
        <begin position="152"/>
        <end position="207"/>
    </location>
</feature>
<evidence type="ECO:0000256" key="1">
    <source>
        <dbReference type="SAM" id="MobiDB-lite"/>
    </source>
</evidence>
<organism evidence="2">
    <name type="scientific">Oryza brachyantha</name>
    <name type="common">malo sina</name>
    <dbReference type="NCBI Taxonomy" id="4533"/>
    <lineage>
        <taxon>Eukaryota</taxon>
        <taxon>Viridiplantae</taxon>
        <taxon>Streptophyta</taxon>
        <taxon>Embryophyta</taxon>
        <taxon>Tracheophyta</taxon>
        <taxon>Spermatophyta</taxon>
        <taxon>Magnoliopsida</taxon>
        <taxon>Liliopsida</taxon>
        <taxon>Poales</taxon>
        <taxon>Poaceae</taxon>
        <taxon>BOP clade</taxon>
        <taxon>Oryzoideae</taxon>
        <taxon>Oryzeae</taxon>
        <taxon>Oryzinae</taxon>
        <taxon>Oryza</taxon>
    </lineage>
</organism>
<dbReference type="eggNOG" id="KOG3232">
    <property type="taxonomic scope" value="Eukaryota"/>
</dbReference>
<dbReference type="Proteomes" id="UP000006038">
    <property type="component" value="Chromosome 1"/>
</dbReference>
<accession>J3KZ76</accession>
<evidence type="ECO:0000313" key="3">
    <source>
        <dbReference type="Proteomes" id="UP000006038"/>
    </source>
</evidence>
<feature type="compositionally biased region" description="Polar residues" evidence="1">
    <location>
        <begin position="122"/>
        <end position="136"/>
    </location>
</feature>
<protein>
    <submittedName>
        <fullName evidence="2">Uncharacterized protein</fullName>
    </submittedName>
</protein>
<dbReference type="Gene3D" id="6.10.140.1230">
    <property type="match status" value="1"/>
</dbReference>
<proteinExistence type="predicted"/>